<dbReference type="AlphaFoldDB" id="A0A6C0DME8"/>
<accession>A0A6C0DME8</accession>
<reference evidence="1" key="1">
    <citation type="journal article" date="2020" name="Nature">
        <title>Giant virus diversity and host interactions through global metagenomics.</title>
        <authorList>
            <person name="Schulz F."/>
            <person name="Roux S."/>
            <person name="Paez-Espino D."/>
            <person name="Jungbluth S."/>
            <person name="Walsh D.A."/>
            <person name="Denef V.J."/>
            <person name="McMahon K.D."/>
            <person name="Konstantinidis K.T."/>
            <person name="Eloe-Fadrosh E.A."/>
            <person name="Kyrpides N.C."/>
            <person name="Woyke T."/>
        </authorList>
    </citation>
    <scope>NUCLEOTIDE SEQUENCE</scope>
    <source>
        <strain evidence="1">GVMAG-M-3300023174-30</strain>
    </source>
</reference>
<name>A0A6C0DME8_9ZZZZ</name>
<dbReference type="EMBL" id="MN739644">
    <property type="protein sequence ID" value="QHT17767.1"/>
    <property type="molecule type" value="Genomic_DNA"/>
</dbReference>
<proteinExistence type="predicted"/>
<evidence type="ECO:0000313" key="1">
    <source>
        <dbReference type="EMBL" id="QHT17767.1"/>
    </source>
</evidence>
<protein>
    <submittedName>
        <fullName evidence="1">Uncharacterized protein</fullName>
    </submittedName>
</protein>
<organism evidence="1">
    <name type="scientific">viral metagenome</name>
    <dbReference type="NCBI Taxonomy" id="1070528"/>
    <lineage>
        <taxon>unclassified sequences</taxon>
        <taxon>metagenomes</taxon>
        <taxon>organismal metagenomes</taxon>
    </lineage>
</organism>
<sequence>MDNTINDYIDICIGSNGSHYDVSKVIYEVIKNKFKYMGKNIWKYYDEIVDDKNNYLKNELKSNISNVFIVRGCFWDDKAINETNINKSMDYKLKSSILLQIAGKLKDPKYIISIIKELKQFFPDNIDE</sequence>